<dbReference type="AlphaFoldDB" id="A0AA36IL42"/>
<feature type="compositionally biased region" description="Basic residues" evidence="2">
    <location>
        <begin position="1243"/>
        <end position="1261"/>
    </location>
</feature>
<organism evidence="3 4">
    <name type="scientific">Effrenium voratum</name>
    <dbReference type="NCBI Taxonomy" id="2562239"/>
    <lineage>
        <taxon>Eukaryota</taxon>
        <taxon>Sar</taxon>
        <taxon>Alveolata</taxon>
        <taxon>Dinophyceae</taxon>
        <taxon>Suessiales</taxon>
        <taxon>Symbiodiniaceae</taxon>
        <taxon>Effrenium</taxon>
    </lineage>
</organism>
<name>A0AA36IL42_9DINO</name>
<feature type="coiled-coil region" evidence="1">
    <location>
        <begin position="436"/>
        <end position="463"/>
    </location>
</feature>
<evidence type="ECO:0000256" key="2">
    <source>
        <dbReference type="SAM" id="MobiDB-lite"/>
    </source>
</evidence>
<keyword evidence="4" id="KW-1185">Reference proteome</keyword>
<accession>A0AA36IL42</accession>
<feature type="region of interest" description="Disordered" evidence="2">
    <location>
        <begin position="1235"/>
        <end position="1261"/>
    </location>
</feature>
<evidence type="ECO:0000313" key="4">
    <source>
        <dbReference type="Proteomes" id="UP001178507"/>
    </source>
</evidence>
<feature type="compositionally biased region" description="Low complexity" evidence="2">
    <location>
        <begin position="301"/>
        <end position="335"/>
    </location>
</feature>
<sequence length="1261" mass="139427">MDNSEEAEGACRLCSQQFGADDRALRLLLVRKFSVSCTVKQNTSGSLRFANSRHLPASGCPCWKLYGSHQGEAGLYRLQCLLLCFEGLLQWREAARAFHCTYHPRHGERKASCLQLDASRLTKNFNPDSAWDFCSHTLVVRRVAPLCFSHSPLWRLRFDKLRKEKTAERCAFPSRKPKHEKCDIKQLIRRAEEEYVDFQEINVLVGLREFCASEQHNPKQLKFRSNAERKRWVRDTLKLKLVKNPATGEESVPVHDKTVMLSGNRRSAARVREESCADRQTAKEEFKQAREGMQVKEAMEEAAAAAEGACPSSDSSGSDNESASSKSSFKVKSASRPPSPQPAKRRRGPGGPKAAAKPASKKQSPAAQSEKTKKGAKAASGTPDVIGIGQKHLDSLAELTPHVVFKSLVRSAEVDRRLGKSAAILRDLGSKIPEDRADLVQEAESLTLRIQTATDEIAATKEVARLARQSSPKELAEQVCSGKELKEAIKTSSAMLLADRNVTRDLAQQIAKKLVDEEAPCLHFEAFEFSTNPEIGRDERCSDVVKLSQVETPSLLFDFLNLKDSGRCSVSLAWLLECYPVAEDKPAFATQLLHAQVAAVGECVFEKLRLPKSIAFAKAVLPDSLRRDDFEDEAKWLPDPSKEPVDISKKHVEDGFCLSVVRDLQKLHACLLVADGAGKLDTKVNAYLCTVAKATFSQSLTLPTAAQAEWRQGGLPFKACALISDECFAYLPLCWRSLWQKVLSAGKAAAEAKLSVKDVDSLAALVEAVARYSASELADATEEKLLALQTQASKLVPLEELAAHLSTRGMEKEAAKLTAARDQLNEWASDILCPEFKEKLGQIKSWADGVLVVPNLEEATFQTLAEHFDPAALAAATAGLHASDHSFALKCFIRGNVVLSNVSDAHKALAEWLALSRDWPPSWVDSASLEELLAKAVTFCTEGLLLFGEDGDKPVEASSELELVSFVWMSVRDMLARLLKISKAKAVVSLVSGSITEMKSWMPREWHALQMRWGPELEKLDASGGELNFVFIRNFFAEKLAVFEASNFAISPELAADQSPFLQELQKSCSSYRATFIKHLGRAIDLAKGNLAPATSFLDKYGEVLTCSESWQMKPVEWVFKEENERNIRSDLKQASVCRRSLLESRGPLLSLARKTGCEQLQVVQSQAKETSDKIKEVCHHVSKLALAMIVAHCLLVGTAGKEEIDSMFKFVTESFDIGKDSLPSKMLKLISALEKQGQDKKKEKKPHKDAHPVKRARKSK</sequence>
<evidence type="ECO:0000313" key="3">
    <source>
        <dbReference type="EMBL" id="CAJ1388397.1"/>
    </source>
</evidence>
<dbReference type="Proteomes" id="UP001178507">
    <property type="component" value="Unassembled WGS sequence"/>
</dbReference>
<reference evidence="3" key="1">
    <citation type="submission" date="2023-08" db="EMBL/GenBank/DDBJ databases">
        <authorList>
            <person name="Chen Y."/>
            <person name="Shah S."/>
            <person name="Dougan E. K."/>
            <person name="Thang M."/>
            <person name="Chan C."/>
        </authorList>
    </citation>
    <scope>NUCLEOTIDE SEQUENCE</scope>
</reference>
<keyword evidence="1" id="KW-0175">Coiled coil</keyword>
<comment type="caution">
    <text evidence="3">The sequence shown here is derived from an EMBL/GenBank/DDBJ whole genome shotgun (WGS) entry which is preliminary data.</text>
</comment>
<protein>
    <submittedName>
        <fullName evidence="3">Uncharacterized protein</fullName>
    </submittedName>
</protein>
<feature type="compositionally biased region" description="Low complexity" evidence="2">
    <location>
        <begin position="352"/>
        <end position="369"/>
    </location>
</feature>
<proteinExistence type="predicted"/>
<feature type="region of interest" description="Disordered" evidence="2">
    <location>
        <begin position="263"/>
        <end position="383"/>
    </location>
</feature>
<gene>
    <name evidence="3" type="ORF">EVOR1521_LOCUS14280</name>
</gene>
<dbReference type="EMBL" id="CAUJNA010001680">
    <property type="protein sequence ID" value="CAJ1388397.1"/>
    <property type="molecule type" value="Genomic_DNA"/>
</dbReference>
<evidence type="ECO:0000256" key="1">
    <source>
        <dbReference type="SAM" id="Coils"/>
    </source>
</evidence>
<feature type="compositionally biased region" description="Basic and acidic residues" evidence="2">
    <location>
        <begin position="270"/>
        <end position="299"/>
    </location>
</feature>